<evidence type="ECO:0000313" key="7">
    <source>
        <dbReference type="EMBL" id="CAF2098475.1"/>
    </source>
</evidence>
<evidence type="ECO:0000313" key="10">
    <source>
        <dbReference type="EMBL" id="CAF4069813.1"/>
    </source>
</evidence>
<dbReference type="PANTHER" id="PTHR43782:SF3">
    <property type="entry name" value="ARGINASE"/>
    <property type="match status" value="1"/>
</dbReference>
<dbReference type="GO" id="GO:0005634">
    <property type="term" value="C:nucleus"/>
    <property type="evidence" value="ECO:0007669"/>
    <property type="project" value="TreeGrafter"/>
</dbReference>
<dbReference type="Gene3D" id="3.40.800.10">
    <property type="entry name" value="Ureohydrolase domain"/>
    <property type="match status" value="1"/>
</dbReference>
<dbReference type="InterPro" id="IPR023696">
    <property type="entry name" value="Ureohydrolase_dom_sf"/>
</dbReference>
<dbReference type="AlphaFoldDB" id="A0A815YQ37"/>
<keyword evidence="14" id="KW-1185">Reference proteome</keyword>
<organism evidence="6 13">
    <name type="scientific">Rotaria magnacalcarata</name>
    <dbReference type="NCBI Taxonomy" id="392030"/>
    <lineage>
        <taxon>Eukaryota</taxon>
        <taxon>Metazoa</taxon>
        <taxon>Spiralia</taxon>
        <taxon>Gnathifera</taxon>
        <taxon>Rotifera</taxon>
        <taxon>Eurotatoria</taxon>
        <taxon>Bdelloidea</taxon>
        <taxon>Philodinida</taxon>
        <taxon>Philodinidae</taxon>
        <taxon>Rotaria</taxon>
    </lineage>
</organism>
<comment type="caution">
    <text evidence="6">The sequence shown here is derived from an EMBL/GenBank/DDBJ whole genome shotgun (WGS) entry which is preliminary data.</text>
</comment>
<evidence type="ECO:0000313" key="13">
    <source>
        <dbReference type="Proteomes" id="UP000663834"/>
    </source>
</evidence>
<dbReference type="Proteomes" id="UP000681720">
    <property type="component" value="Unassembled WGS sequence"/>
</dbReference>
<evidence type="ECO:0000256" key="3">
    <source>
        <dbReference type="ARBA" id="ARBA00023211"/>
    </source>
</evidence>
<evidence type="ECO:0000313" key="14">
    <source>
        <dbReference type="Proteomes" id="UP000663866"/>
    </source>
</evidence>
<accession>A0A815YQ37</accession>
<evidence type="ECO:0000256" key="2">
    <source>
        <dbReference type="ARBA" id="ARBA00022801"/>
    </source>
</evidence>
<dbReference type="EMBL" id="CAJNOW010009951">
    <property type="protein sequence ID" value="CAF1573847.1"/>
    <property type="molecule type" value="Genomic_DNA"/>
</dbReference>
<evidence type="ECO:0000313" key="5">
    <source>
        <dbReference type="EMBL" id="CAF1198819.1"/>
    </source>
</evidence>
<dbReference type="EMBL" id="CAJOBI010006903">
    <property type="protein sequence ID" value="CAF4072385.1"/>
    <property type="molecule type" value="Genomic_DNA"/>
</dbReference>
<gene>
    <name evidence="12" type="ORF">BYL167_LOCUS18204</name>
    <name evidence="5" type="ORF">CJN711_LOCUS11908</name>
    <name evidence="10" type="ORF">GIL414_LOCUS15448</name>
    <name evidence="6" type="ORF">KQP761_LOCUS19448</name>
    <name evidence="7" type="ORF">MBJ925_LOCUS21825</name>
    <name evidence="9" type="ORF">OVN521_LOCUS18590</name>
    <name evidence="11" type="ORF">SMN809_LOCUS15821</name>
    <name evidence="8" type="ORF">WKI299_LOCUS29529</name>
</gene>
<evidence type="ECO:0000313" key="6">
    <source>
        <dbReference type="EMBL" id="CAF1573847.1"/>
    </source>
</evidence>
<evidence type="ECO:0000313" key="11">
    <source>
        <dbReference type="EMBL" id="CAF4072385.1"/>
    </source>
</evidence>
<dbReference type="PROSITE" id="PS51409">
    <property type="entry name" value="ARGINASE_2"/>
    <property type="match status" value="1"/>
</dbReference>
<dbReference type="EMBL" id="CAJOBH010007411">
    <property type="protein sequence ID" value="CAF4083406.1"/>
    <property type="molecule type" value="Genomic_DNA"/>
</dbReference>
<sequence>MLPVTKSSIGIVQYPCKLGQRKDGVDQTPDRLLESISAIVQKESKNVRIYDSHKIRNLNRVQDDSHNEKHVFEANLALRELVFRSLHENDKTLNIGGDHSMGLGTLSAFLTAYPKDSLVIWIDAHADLNTRASSPSGNFHGMPLSFILGIDKDNAFPMTVHLNHQHLAYIGIRDLDPFEIETIAKLNIRTVTPAQLTTDSEFNVREFVKNFIGEGKTVHISWDVDSTDPSTEITSTGTTADGGIKCSHVKELIKAVTEHNTLVSLDVTELNLSLGANEEELRRSLDLTLDVIKFFIDC</sequence>
<evidence type="ECO:0000313" key="8">
    <source>
        <dbReference type="EMBL" id="CAF2147075.1"/>
    </source>
</evidence>
<protein>
    <recommendedName>
        <fullName evidence="15">Arginase</fullName>
    </recommendedName>
</protein>
<reference evidence="6" key="1">
    <citation type="submission" date="2021-02" db="EMBL/GenBank/DDBJ databases">
        <authorList>
            <person name="Nowell W R."/>
        </authorList>
    </citation>
    <scope>NUCLEOTIDE SEQUENCE</scope>
</reference>
<comment type="similarity">
    <text evidence="4">Belongs to the arginase family.</text>
</comment>
<keyword evidence="1" id="KW-0479">Metal-binding</keyword>
<dbReference type="GO" id="GO:0004053">
    <property type="term" value="F:arginase activity"/>
    <property type="evidence" value="ECO:0007669"/>
    <property type="project" value="TreeGrafter"/>
</dbReference>
<dbReference type="Proteomes" id="UP000676336">
    <property type="component" value="Unassembled WGS sequence"/>
</dbReference>
<dbReference type="Pfam" id="PF00491">
    <property type="entry name" value="Arginase"/>
    <property type="match status" value="1"/>
</dbReference>
<dbReference type="EMBL" id="CAJOBJ010006790">
    <property type="protein sequence ID" value="CAF4069813.1"/>
    <property type="molecule type" value="Genomic_DNA"/>
</dbReference>
<dbReference type="Proteomes" id="UP000663866">
    <property type="component" value="Unassembled WGS sequence"/>
</dbReference>
<evidence type="ECO:0008006" key="15">
    <source>
        <dbReference type="Google" id="ProtNLM"/>
    </source>
</evidence>
<dbReference type="PRINTS" id="PR00116">
    <property type="entry name" value="ARGINASE"/>
</dbReference>
<evidence type="ECO:0000256" key="1">
    <source>
        <dbReference type="ARBA" id="ARBA00022723"/>
    </source>
</evidence>
<proteinExistence type="inferred from homology"/>
<dbReference type="Proteomes" id="UP000681967">
    <property type="component" value="Unassembled WGS sequence"/>
</dbReference>
<evidence type="ECO:0000313" key="12">
    <source>
        <dbReference type="EMBL" id="CAF4083406.1"/>
    </source>
</evidence>
<dbReference type="Proteomes" id="UP000663834">
    <property type="component" value="Unassembled WGS sequence"/>
</dbReference>
<dbReference type="InterPro" id="IPR006035">
    <property type="entry name" value="Ureohydrolase"/>
</dbReference>
<dbReference type="SUPFAM" id="SSF52768">
    <property type="entry name" value="Arginase/deacetylase"/>
    <property type="match status" value="1"/>
</dbReference>
<keyword evidence="2" id="KW-0378">Hydrolase</keyword>
<dbReference type="GO" id="GO:0005829">
    <property type="term" value="C:cytosol"/>
    <property type="evidence" value="ECO:0007669"/>
    <property type="project" value="TreeGrafter"/>
</dbReference>
<dbReference type="EMBL" id="CAJNRF010013242">
    <property type="protein sequence ID" value="CAF2147075.1"/>
    <property type="molecule type" value="Genomic_DNA"/>
</dbReference>
<dbReference type="Proteomes" id="UP000663824">
    <property type="component" value="Unassembled WGS sequence"/>
</dbReference>
<name>A0A815YQ37_9BILA</name>
<dbReference type="PANTHER" id="PTHR43782">
    <property type="entry name" value="ARGINASE"/>
    <property type="match status" value="1"/>
</dbReference>
<dbReference type="GO" id="GO:0030145">
    <property type="term" value="F:manganese ion binding"/>
    <property type="evidence" value="ECO:0007669"/>
    <property type="project" value="TreeGrafter"/>
</dbReference>
<dbReference type="Proteomes" id="UP000663856">
    <property type="component" value="Unassembled WGS sequence"/>
</dbReference>
<dbReference type="EMBL" id="CAJNRE010011091">
    <property type="protein sequence ID" value="CAF2098475.1"/>
    <property type="molecule type" value="Genomic_DNA"/>
</dbReference>
<dbReference type="OrthoDB" id="9992747at2759"/>
<evidence type="ECO:0000256" key="4">
    <source>
        <dbReference type="PROSITE-ProRule" id="PRU00742"/>
    </source>
</evidence>
<dbReference type="Proteomes" id="UP000663855">
    <property type="component" value="Unassembled WGS sequence"/>
</dbReference>
<keyword evidence="3" id="KW-0464">Manganese</keyword>
<dbReference type="EMBL" id="CAJNOV010005132">
    <property type="protein sequence ID" value="CAF1198819.1"/>
    <property type="molecule type" value="Genomic_DNA"/>
</dbReference>
<dbReference type="EMBL" id="CAJOBG010003398">
    <property type="protein sequence ID" value="CAF4060802.1"/>
    <property type="molecule type" value="Genomic_DNA"/>
</dbReference>
<evidence type="ECO:0000313" key="9">
    <source>
        <dbReference type="EMBL" id="CAF4060802.1"/>
    </source>
</evidence>